<dbReference type="Proteomes" id="UP001202180">
    <property type="component" value="Unassembled WGS sequence"/>
</dbReference>
<protein>
    <recommendedName>
        <fullName evidence="3">Lacal_2735 family protein</fullName>
    </recommendedName>
</protein>
<evidence type="ECO:0008006" key="3">
    <source>
        <dbReference type="Google" id="ProtNLM"/>
    </source>
</evidence>
<gene>
    <name evidence="1" type="ORF">M0L20_20000</name>
</gene>
<dbReference type="RefSeq" id="WP_232558367.1">
    <property type="nucleotide sequence ID" value="NZ_JALPRF010000003.1"/>
</dbReference>
<keyword evidence="2" id="KW-1185">Reference proteome</keyword>
<reference evidence="1 2" key="1">
    <citation type="submission" date="2022-04" db="EMBL/GenBank/DDBJ databases">
        <title>Spirosoma sp. strain RP8 genome sequencing and assembly.</title>
        <authorList>
            <person name="Jung Y."/>
        </authorList>
    </citation>
    <scope>NUCLEOTIDE SEQUENCE [LARGE SCALE GENOMIC DNA]</scope>
    <source>
        <strain evidence="1 2">RP8</strain>
    </source>
</reference>
<proteinExistence type="predicted"/>
<evidence type="ECO:0000313" key="2">
    <source>
        <dbReference type="Proteomes" id="UP001202180"/>
    </source>
</evidence>
<accession>A0ABT0HPS2</accession>
<sequence>MTKKQAEQFNDMLSTLRRIAKGYQSPGQLRKISQRQNRVDYTETLEGSYEKMQQEATECVKGVKTVAENL</sequence>
<comment type="caution">
    <text evidence="1">The sequence shown here is derived from an EMBL/GenBank/DDBJ whole genome shotgun (WGS) entry which is preliminary data.</text>
</comment>
<organism evidence="1 2">
    <name type="scientific">Spirosoma liriopis</name>
    <dbReference type="NCBI Taxonomy" id="2937440"/>
    <lineage>
        <taxon>Bacteria</taxon>
        <taxon>Pseudomonadati</taxon>
        <taxon>Bacteroidota</taxon>
        <taxon>Cytophagia</taxon>
        <taxon>Cytophagales</taxon>
        <taxon>Cytophagaceae</taxon>
        <taxon>Spirosoma</taxon>
    </lineage>
</organism>
<name>A0ABT0HPS2_9BACT</name>
<evidence type="ECO:0000313" key="1">
    <source>
        <dbReference type="EMBL" id="MCK8494159.1"/>
    </source>
</evidence>
<dbReference type="EMBL" id="JALPRF010000003">
    <property type="protein sequence ID" value="MCK8494159.1"/>
    <property type="molecule type" value="Genomic_DNA"/>
</dbReference>